<dbReference type="Gene3D" id="3.30.590.20">
    <property type="match status" value="1"/>
</dbReference>
<dbReference type="PANTHER" id="PTHR36510">
    <property type="entry name" value="GLUTAMATE--CYSTEINE LIGASE 2-RELATED"/>
    <property type="match status" value="1"/>
</dbReference>
<comment type="caution">
    <text evidence="1">The sequence shown here is derived from an EMBL/GenBank/DDBJ whole genome shotgun (WGS) entry which is preliminary data.</text>
</comment>
<dbReference type="RefSeq" id="WP_146897874.1">
    <property type="nucleotide sequence ID" value="NZ_BJYS01000016.1"/>
</dbReference>
<dbReference type="InterPro" id="IPR050141">
    <property type="entry name" value="GCL_type2/YbdK_subfam"/>
</dbReference>
<dbReference type="AlphaFoldDB" id="A0A512AYN0"/>
<dbReference type="GO" id="GO:0042398">
    <property type="term" value="P:modified amino acid biosynthetic process"/>
    <property type="evidence" value="ECO:0007669"/>
    <property type="project" value="InterPro"/>
</dbReference>
<accession>A0A512AYN0</accession>
<dbReference type="InterPro" id="IPR006336">
    <property type="entry name" value="GCS2"/>
</dbReference>
<proteinExistence type="predicted"/>
<dbReference type="Pfam" id="PF04107">
    <property type="entry name" value="GCS2"/>
    <property type="match status" value="1"/>
</dbReference>
<dbReference type="OrthoDB" id="9804786at2"/>
<dbReference type="SUPFAM" id="SSF55931">
    <property type="entry name" value="Glutamine synthetase/guanido kinase"/>
    <property type="match status" value="1"/>
</dbReference>
<name>A0A512AYN0_9BACT</name>
<evidence type="ECO:0000313" key="1">
    <source>
        <dbReference type="EMBL" id="GEO04607.1"/>
    </source>
</evidence>
<dbReference type="GO" id="GO:0004357">
    <property type="term" value="F:glutamate-cysteine ligase activity"/>
    <property type="evidence" value="ECO:0007669"/>
    <property type="project" value="InterPro"/>
</dbReference>
<keyword evidence="1" id="KW-0436">Ligase</keyword>
<reference evidence="1 2" key="1">
    <citation type="submission" date="2019-07" db="EMBL/GenBank/DDBJ databases">
        <title>Whole genome shotgun sequence of Adhaeribacter aerolatus NBRC 106133.</title>
        <authorList>
            <person name="Hosoyama A."/>
            <person name="Uohara A."/>
            <person name="Ohji S."/>
            <person name="Ichikawa N."/>
        </authorList>
    </citation>
    <scope>NUCLEOTIDE SEQUENCE [LARGE SCALE GENOMIC DNA]</scope>
    <source>
        <strain evidence="1 2">NBRC 106133</strain>
    </source>
</reference>
<dbReference type="PANTHER" id="PTHR36510:SF1">
    <property type="entry name" value="GLUTAMATE--CYSTEINE LIGASE 2-RELATED"/>
    <property type="match status" value="1"/>
</dbReference>
<keyword evidence="2" id="KW-1185">Reference proteome</keyword>
<dbReference type="EMBL" id="BJYS01000016">
    <property type="protein sequence ID" value="GEO04607.1"/>
    <property type="molecule type" value="Genomic_DNA"/>
</dbReference>
<protein>
    <submittedName>
        <fullName evidence="1">Glutamate--cysteine ligase</fullName>
    </submittedName>
</protein>
<sequence length="414" mass="46642">MSPAPKLHLFEGYGVELEYMIVDSQTLAVKPITDKVIYDEVGAYVSDVEFAKIAWSNELVLHVIELKTNGPAENLADLPVFFQEHVTHINKLLERHQARLLPTGMHPLMNPFTDTQLWPHEYNAVYEAYNRIFDCRGHGWSNLQSTHLNLPFADDIEFGRLHAAIRILLPLIPALSAASPAMDGKITHFADTRLEVYRQNQARIPSIAGKIIPEAVFTKADYESIILNRVYQDIAPYDPDGILQDEYLNSRGAIARFERQAIEIRIIDNQECPLADLAILQLVVAVLKLLVSEKWCSWGTQQKWSEDDLLLIFLDVVKQGQSAEIKNKTYCSLFNLNAKPAYTAGEIWQHLFSETLSTVAFPPEVKSALEVILHKGNLSDRLLRALGPAPTPEKIKSLYLQLADCLAQGKMFGV</sequence>
<gene>
    <name evidence="1" type="ORF">AAE02nite_22710</name>
</gene>
<dbReference type="InterPro" id="IPR014746">
    <property type="entry name" value="Gln_synth/guanido_kin_cat_dom"/>
</dbReference>
<evidence type="ECO:0000313" key="2">
    <source>
        <dbReference type="Proteomes" id="UP000321532"/>
    </source>
</evidence>
<dbReference type="Proteomes" id="UP000321532">
    <property type="component" value="Unassembled WGS sequence"/>
</dbReference>
<organism evidence="1 2">
    <name type="scientific">Adhaeribacter aerolatus</name>
    <dbReference type="NCBI Taxonomy" id="670289"/>
    <lineage>
        <taxon>Bacteria</taxon>
        <taxon>Pseudomonadati</taxon>
        <taxon>Bacteroidota</taxon>
        <taxon>Cytophagia</taxon>
        <taxon>Cytophagales</taxon>
        <taxon>Hymenobacteraceae</taxon>
        <taxon>Adhaeribacter</taxon>
    </lineage>
</organism>